<evidence type="ECO:0000259" key="4">
    <source>
        <dbReference type="PROSITE" id="PS50931"/>
    </source>
</evidence>
<dbReference type="EMBL" id="CP110509">
    <property type="protein sequence ID" value="WMB27966.1"/>
    <property type="molecule type" value="Genomic_DNA"/>
</dbReference>
<dbReference type="Pfam" id="PF00126">
    <property type="entry name" value="HTH_1"/>
    <property type="match status" value="1"/>
</dbReference>
<keyword evidence="6" id="KW-1185">Reference proteome</keyword>
<keyword evidence="2" id="KW-0805">Transcription regulation</keyword>
<dbReference type="PROSITE" id="PS50931">
    <property type="entry name" value="HTH_LYSR"/>
    <property type="match status" value="1"/>
</dbReference>
<reference evidence="6" key="1">
    <citation type="submission" date="2022-10" db="EMBL/GenBank/DDBJ databases">
        <title>Streptococcus didelphis as causative of fatal infections in opossums (Didelphis albiventris).</title>
        <authorList>
            <person name="Breyer G.M."/>
            <person name="Da Silva M.E.R.J."/>
            <person name="Siqueira F.M."/>
        </authorList>
    </citation>
    <scope>NUCLEOTIDE SEQUENCE [LARGE SCALE GENOMIC DNA]</scope>
    <source>
        <strain evidence="6">LBVP101/21</strain>
    </source>
</reference>
<dbReference type="PRINTS" id="PR00039">
    <property type="entry name" value="HTHLYSR"/>
</dbReference>
<dbReference type="PANTHER" id="PTHR30126">
    <property type="entry name" value="HTH-TYPE TRANSCRIPTIONAL REGULATOR"/>
    <property type="match status" value="1"/>
</dbReference>
<gene>
    <name evidence="5" type="ORF">N1496_08155</name>
</gene>
<protein>
    <submittedName>
        <fullName evidence="5">LysR family transcriptional regulator</fullName>
    </submittedName>
</protein>
<evidence type="ECO:0000256" key="3">
    <source>
        <dbReference type="ARBA" id="ARBA00023163"/>
    </source>
</evidence>
<proteinExistence type="inferred from homology"/>
<comment type="similarity">
    <text evidence="1">Belongs to the LysR transcriptional regulatory family.</text>
</comment>
<keyword evidence="3" id="KW-0804">Transcription</keyword>
<evidence type="ECO:0000256" key="2">
    <source>
        <dbReference type="ARBA" id="ARBA00023015"/>
    </source>
</evidence>
<dbReference type="InterPro" id="IPR036388">
    <property type="entry name" value="WH-like_DNA-bd_sf"/>
</dbReference>
<evidence type="ECO:0000313" key="5">
    <source>
        <dbReference type="EMBL" id="WMB27966.1"/>
    </source>
</evidence>
<dbReference type="PANTHER" id="PTHR30126:SF96">
    <property type="entry name" value="TRANSCRIPTIONAL REGULATORY PROTEIN, LYSR FAMILY"/>
    <property type="match status" value="1"/>
</dbReference>
<dbReference type="InterPro" id="IPR036390">
    <property type="entry name" value="WH_DNA-bd_sf"/>
</dbReference>
<feature type="domain" description="HTH lysR-type" evidence="4">
    <location>
        <begin position="1"/>
        <end position="59"/>
    </location>
</feature>
<evidence type="ECO:0000256" key="1">
    <source>
        <dbReference type="ARBA" id="ARBA00009437"/>
    </source>
</evidence>
<dbReference type="SUPFAM" id="SSF46785">
    <property type="entry name" value="Winged helix' DNA-binding domain"/>
    <property type="match status" value="1"/>
</dbReference>
<sequence length="86" mass="10285">METPKKIKYLEMIETYASITKAAKALFIAQPYLSKLIKQLEMELEIDLYKTQSHKTQLTYAGKRYLYYLKQMDSLERQMKKRITVN</sequence>
<name>A0ABY9LGF8_9STRE</name>
<dbReference type="Gene3D" id="1.10.10.10">
    <property type="entry name" value="Winged helix-like DNA-binding domain superfamily/Winged helix DNA-binding domain"/>
    <property type="match status" value="1"/>
</dbReference>
<accession>A0ABY9LGF8</accession>
<evidence type="ECO:0000313" key="6">
    <source>
        <dbReference type="Proteomes" id="UP001238096"/>
    </source>
</evidence>
<dbReference type="Proteomes" id="UP001238096">
    <property type="component" value="Chromosome"/>
</dbReference>
<dbReference type="InterPro" id="IPR000847">
    <property type="entry name" value="LysR_HTH_N"/>
</dbReference>
<organism evidence="5 6">
    <name type="scientific">Streptococcus didelphis</name>
    <dbReference type="NCBI Taxonomy" id="102886"/>
    <lineage>
        <taxon>Bacteria</taxon>
        <taxon>Bacillati</taxon>
        <taxon>Bacillota</taxon>
        <taxon>Bacilli</taxon>
        <taxon>Lactobacillales</taxon>
        <taxon>Streptococcaceae</taxon>
        <taxon>Streptococcus</taxon>
    </lineage>
</organism>